<dbReference type="PROSITE" id="PS00041">
    <property type="entry name" value="HTH_ARAC_FAMILY_1"/>
    <property type="match status" value="1"/>
</dbReference>
<dbReference type="Gene3D" id="1.10.10.60">
    <property type="entry name" value="Homeodomain-like"/>
    <property type="match status" value="2"/>
</dbReference>
<dbReference type="EMBL" id="CP060007">
    <property type="protein sequence ID" value="QNA43683.1"/>
    <property type="molecule type" value="Genomic_DNA"/>
</dbReference>
<keyword evidence="1" id="KW-0805">Transcription regulation</keyword>
<dbReference type="InterPro" id="IPR014710">
    <property type="entry name" value="RmlC-like_jellyroll"/>
</dbReference>
<dbReference type="InterPro" id="IPR011051">
    <property type="entry name" value="RmlC_Cupin_sf"/>
</dbReference>
<dbReference type="InterPro" id="IPR018062">
    <property type="entry name" value="HTH_AraC-typ_CS"/>
</dbReference>
<gene>
    <name evidence="5" type="ORF">H4075_16585</name>
</gene>
<dbReference type="PROSITE" id="PS01124">
    <property type="entry name" value="HTH_ARAC_FAMILY_2"/>
    <property type="match status" value="1"/>
</dbReference>
<dbReference type="GO" id="GO:0043565">
    <property type="term" value="F:sequence-specific DNA binding"/>
    <property type="evidence" value="ECO:0007669"/>
    <property type="project" value="InterPro"/>
</dbReference>
<dbReference type="InterPro" id="IPR009057">
    <property type="entry name" value="Homeodomain-like_sf"/>
</dbReference>
<dbReference type="Pfam" id="PF02311">
    <property type="entry name" value="AraC_binding"/>
    <property type="match status" value="1"/>
</dbReference>
<dbReference type="KEGG" id="lacs:H4075_16585"/>
<dbReference type="SUPFAM" id="SSF46689">
    <property type="entry name" value="Homeodomain-like"/>
    <property type="match status" value="2"/>
</dbReference>
<proteinExistence type="predicted"/>
<keyword evidence="2" id="KW-0238">DNA-binding</keyword>
<keyword evidence="6" id="KW-1185">Reference proteome</keyword>
<dbReference type="Proteomes" id="UP000515344">
    <property type="component" value="Chromosome"/>
</dbReference>
<evidence type="ECO:0000313" key="6">
    <source>
        <dbReference type="Proteomes" id="UP000515344"/>
    </source>
</evidence>
<protein>
    <submittedName>
        <fullName evidence="5">Helix-turn-helix transcriptional regulator</fullName>
    </submittedName>
</protein>
<name>A0A7G5XDY0_9BACT</name>
<dbReference type="Gene3D" id="2.60.120.10">
    <property type="entry name" value="Jelly Rolls"/>
    <property type="match status" value="1"/>
</dbReference>
<dbReference type="InterPro" id="IPR003313">
    <property type="entry name" value="AraC-bd"/>
</dbReference>
<evidence type="ECO:0000256" key="2">
    <source>
        <dbReference type="ARBA" id="ARBA00023125"/>
    </source>
</evidence>
<organism evidence="5 6">
    <name type="scientific">Lacibacter sediminis</name>
    <dbReference type="NCBI Taxonomy" id="2760713"/>
    <lineage>
        <taxon>Bacteria</taxon>
        <taxon>Pseudomonadati</taxon>
        <taxon>Bacteroidota</taxon>
        <taxon>Chitinophagia</taxon>
        <taxon>Chitinophagales</taxon>
        <taxon>Chitinophagaceae</taxon>
        <taxon>Lacibacter</taxon>
    </lineage>
</organism>
<dbReference type="PANTHER" id="PTHR43280:SF34">
    <property type="entry name" value="ARAC-FAMILY TRANSCRIPTIONAL REGULATOR"/>
    <property type="match status" value="1"/>
</dbReference>
<dbReference type="SMART" id="SM00342">
    <property type="entry name" value="HTH_ARAC"/>
    <property type="match status" value="1"/>
</dbReference>
<dbReference type="InterPro" id="IPR020449">
    <property type="entry name" value="Tscrpt_reg_AraC-type_HTH"/>
</dbReference>
<dbReference type="SUPFAM" id="SSF51182">
    <property type="entry name" value="RmlC-like cupins"/>
    <property type="match status" value="1"/>
</dbReference>
<accession>A0A7G5XDY0</accession>
<evidence type="ECO:0000256" key="3">
    <source>
        <dbReference type="ARBA" id="ARBA00023163"/>
    </source>
</evidence>
<keyword evidence="3" id="KW-0804">Transcription</keyword>
<feature type="domain" description="HTH araC/xylS-type" evidence="4">
    <location>
        <begin position="187"/>
        <end position="286"/>
    </location>
</feature>
<dbReference type="InterPro" id="IPR018060">
    <property type="entry name" value="HTH_AraC"/>
</dbReference>
<evidence type="ECO:0000313" key="5">
    <source>
        <dbReference type="EMBL" id="QNA43683.1"/>
    </source>
</evidence>
<dbReference type="PANTHER" id="PTHR43280">
    <property type="entry name" value="ARAC-FAMILY TRANSCRIPTIONAL REGULATOR"/>
    <property type="match status" value="1"/>
</dbReference>
<reference evidence="6" key="1">
    <citation type="submission" date="2020-08" db="EMBL/GenBank/DDBJ databases">
        <title>Lacibacter sp. S13-6-6 genome sequencing.</title>
        <authorList>
            <person name="Jin L."/>
        </authorList>
    </citation>
    <scope>NUCLEOTIDE SEQUENCE [LARGE SCALE GENOMIC DNA]</scope>
    <source>
        <strain evidence="6">S13-6-6</strain>
    </source>
</reference>
<sequence>MKIVQFTIPVAGDSSIVVQHEVLPHFYVHLHRHQEIQITYIKEGTGTLIAGNYMQPFMPGDIYILGANQPHLFKSDPIYFDKRKKKKVEALSLFFKPAQLYETVLALPETKPTRRFIEQTNSGLKIASASTKKIFDEMQQVQQAKQAYRLSSFIQLLQTLSNSKGNRVLSSASTIYSISDTEGLRMNDVYRYTMEHYTEHISLEQIAAVAHLTVQAFCRYFKKHTRKTYISFLNEIRINEACKKMTGNAAVAISAVAYECGFSSAVSFNRVFKQVTGVSPSRYLADYRQQVN</sequence>
<dbReference type="RefSeq" id="WP_182801945.1">
    <property type="nucleotide sequence ID" value="NZ_CP060007.1"/>
</dbReference>
<dbReference type="AlphaFoldDB" id="A0A7G5XDY0"/>
<dbReference type="PRINTS" id="PR00032">
    <property type="entry name" value="HTHARAC"/>
</dbReference>
<dbReference type="GO" id="GO:0003700">
    <property type="term" value="F:DNA-binding transcription factor activity"/>
    <property type="evidence" value="ECO:0007669"/>
    <property type="project" value="InterPro"/>
</dbReference>
<evidence type="ECO:0000256" key="1">
    <source>
        <dbReference type="ARBA" id="ARBA00023015"/>
    </source>
</evidence>
<evidence type="ECO:0000259" key="4">
    <source>
        <dbReference type="PROSITE" id="PS01124"/>
    </source>
</evidence>
<dbReference type="Pfam" id="PF12833">
    <property type="entry name" value="HTH_18"/>
    <property type="match status" value="1"/>
</dbReference>